<dbReference type="InterPro" id="IPR036047">
    <property type="entry name" value="F-box-like_dom_sf"/>
</dbReference>
<name>A0ABQ7JS46_9FUNG</name>
<evidence type="ECO:0008006" key="4">
    <source>
        <dbReference type="Google" id="ProtNLM"/>
    </source>
</evidence>
<dbReference type="PANTHER" id="PTHR16134:SF119">
    <property type="entry name" value="AT02038P-RELATED"/>
    <property type="match status" value="1"/>
</dbReference>
<protein>
    <recommendedName>
        <fullName evidence="4">F-box domain-containing protein</fullName>
    </recommendedName>
</protein>
<dbReference type="InterPro" id="IPR032675">
    <property type="entry name" value="LRR_dom_sf"/>
</dbReference>
<dbReference type="EMBL" id="JAAAIM010000856">
    <property type="protein sequence ID" value="KAG0283791.1"/>
    <property type="molecule type" value="Genomic_DNA"/>
</dbReference>
<feature type="compositionally biased region" description="Acidic residues" evidence="1">
    <location>
        <begin position="560"/>
        <end position="570"/>
    </location>
</feature>
<feature type="compositionally biased region" description="Polar residues" evidence="1">
    <location>
        <begin position="100"/>
        <end position="114"/>
    </location>
</feature>
<evidence type="ECO:0000256" key="1">
    <source>
        <dbReference type="SAM" id="MobiDB-lite"/>
    </source>
</evidence>
<organism evidence="2 3">
    <name type="scientific">Linnemannia gamsii</name>
    <dbReference type="NCBI Taxonomy" id="64522"/>
    <lineage>
        <taxon>Eukaryota</taxon>
        <taxon>Fungi</taxon>
        <taxon>Fungi incertae sedis</taxon>
        <taxon>Mucoromycota</taxon>
        <taxon>Mortierellomycotina</taxon>
        <taxon>Mortierellomycetes</taxon>
        <taxon>Mortierellales</taxon>
        <taxon>Mortierellaceae</taxon>
        <taxon>Linnemannia</taxon>
    </lineage>
</organism>
<gene>
    <name evidence="2" type="ORF">BGZ96_011832</name>
</gene>
<sequence>MTIHQQPSSPGDHAPDKILTIPELVQRIAHSLDSKTIVACARVNKAWHSIWLPILWHTIEADKQWKNPDFLAALHQHADLIRNLKCRLYDDIRLLFTSSPPNYTRPNSTSPSTAGQGGSDLESEPSSKRAVGSIGEDEEVLCKNLITLVLPKTTLYKQADQVRLLRFNPRLLDLSLALYDDPSSHYTDLIEAVCSLPLLQRLAIDMNETLEVGTLETFLSRLNPTLQELSLKETFFAKAKHPFGSGEEFAASAGDATGKTKESYGIQSLCMDGVACSQDFLLHLVSRFPSLTHFSLRDHAEVYIDDKFGEKLSRLCPQLKSIDISQLDNMDDDSIAGLIRALPRLQTFRAAETRFGDRSLEALVEDGRDLSILDINITYVTESSGIQRLLERSGALTKLDAWELSVNVPEMMSEAYGTRVTNREPRTDTGDEVTCQQEKTGITSTVTLRARAPTSTTGNLSGQRTPGIWGCQDLESLVLGVDYSTDDLTEQERALYPPSKARQFIYEQISRLTNLRYLAIGGVILGGDDEDNGQEDEGVEEDEGNGGGGEADDANSMNQDDNDDDDDEDWTPSADNSSVAKLQKKMAKLEVIDQDSNTLWIEFSLRSGLATLAPLKELRCLSVNQGAHAIGVREVEWMCKNWPRLRSIEGLYEDDAEEAVAWLRKHRPDIELEDDG</sequence>
<reference evidence="2 3" key="1">
    <citation type="journal article" date="2020" name="Fungal Divers.">
        <title>Resolving the Mortierellaceae phylogeny through synthesis of multi-gene phylogenetics and phylogenomics.</title>
        <authorList>
            <person name="Vandepol N."/>
            <person name="Liber J."/>
            <person name="Desiro A."/>
            <person name="Na H."/>
            <person name="Kennedy M."/>
            <person name="Barry K."/>
            <person name="Grigoriev I.V."/>
            <person name="Miller A.N."/>
            <person name="O'Donnell K."/>
            <person name="Stajich J.E."/>
            <person name="Bonito G."/>
        </authorList>
    </citation>
    <scope>NUCLEOTIDE SEQUENCE [LARGE SCALE GENOMIC DNA]</scope>
    <source>
        <strain evidence="2 3">AD045</strain>
    </source>
</reference>
<dbReference type="SUPFAM" id="SSF52047">
    <property type="entry name" value="RNI-like"/>
    <property type="match status" value="1"/>
</dbReference>
<comment type="caution">
    <text evidence="2">The sequence shown here is derived from an EMBL/GenBank/DDBJ whole genome shotgun (WGS) entry which is preliminary data.</text>
</comment>
<dbReference type="Proteomes" id="UP001194696">
    <property type="component" value="Unassembled WGS sequence"/>
</dbReference>
<proteinExistence type="predicted"/>
<dbReference type="SUPFAM" id="SSF81383">
    <property type="entry name" value="F-box domain"/>
    <property type="match status" value="1"/>
</dbReference>
<evidence type="ECO:0000313" key="3">
    <source>
        <dbReference type="Proteomes" id="UP001194696"/>
    </source>
</evidence>
<feature type="compositionally biased region" description="Acidic residues" evidence="1">
    <location>
        <begin position="528"/>
        <end position="544"/>
    </location>
</feature>
<dbReference type="Gene3D" id="3.80.10.10">
    <property type="entry name" value="Ribonuclease Inhibitor"/>
    <property type="match status" value="1"/>
</dbReference>
<keyword evidence="3" id="KW-1185">Reference proteome</keyword>
<dbReference type="PANTHER" id="PTHR16134">
    <property type="entry name" value="F-BOX/TPR REPEAT PROTEIN POF3"/>
    <property type="match status" value="1"/>
</dbReference>
<feature type="region of interest" description="Disordered" evidence="1">
    <location>
        <begin position="528"/>
        <end position="579"/>
    </location>
</feature>
<feature type="region of interest" description="Disordered" evidence="1">
    <location>
        <begin position="100"/>
        <end position="129"/>
    </location>
</feature>
<accession>A0ABQ7JS46</accession>
<evidence type="ECO:0000313" key="2">
    <source>
        <dbReference type="EMBL" id="KAG0283791.1"/>
    </source>
</evidence>